<comment type="caution">
    <text evidence="7">The sequence shown here is derived from an EMBL/GenBank/DDBJ whole genome shotgun (WGS) entry which is preliminary data.</text>
</comment>
<dbReference type="RefSeq" id="WP_046823426.1">
    <property type="nucleotide sequence ID" value="NZ_LBBT01000237.1"/>
</dbReference>
<sequence>MSKSEILENNKNKKKKKISIPHTFTIIFALIIVMAGLTWIIPSGQFDRTEVDGRSVVVPGTYKVVESNPQGIPEIFKAPIDGFIDAAEVVGFVILVGGAFGIVNKTGAIEAGIGHTISKMKGLEFLIIPICMILFGLGGTTFGMHEEALPFYIIFIPMMVSLGYDSLTGMSVVFIGAAAGTAASTINPFSTGIAQALANIAPGSGIGYRSIIFVIIMAISIAFVMLHANKVKKNPQKSIVYELDKKNREHFVMGQSSIKPFTKKELAVLVTFTVGMAAMVYGVIAKGWYIPEICMIFCAMGILSGIFGGLKQSEIVEAFEEGAKDLITAGLAIALARGIVIIAQNGFIIDSILNSAANLLNGLPKSIFIVLTFLLESALTILIPSSSGLASLTIPVLAPLGDLVGVSAQQIVTSFQFGSGFMNMITPTSGVLMGALAVARVPWDKWLKFIAPLLVTITILGIGFLVIGLQFGF</sequence>
<evidence type="ECO:0000256" key="1">
    <source>
        <dbReference type="ARBA" id="ARBA00004651"/>
    </source>
</evidence>
<feature type="transmembrane region" description="Helical" evidence="6">
    <location>
        <begin position="123"/>
        <end position="142"/>
    </location>
</feature>
<evidence type="ECO:0000256" key="6">
    <source>
        <dbReference type="SAM" id="Phobius"/>
    </source>
</evidence>
<feature type="transmembrane region" description="Helical" evidence="6">
    <location>
        <begin position="326"/>
        <end position="347"/>
    </location>
</feature>
<reference evidence="7 8" key="1">
    <citation type="submission" date="2015-04" db="EMBL/GenBank/DDBJ databases">
        <title>Microcin producing Clostridium sp. JC272T.</title>
        <authorList>
            <person name="Jyothsna T."/>
            <person name="Sasikala C."/>
            <person name="Ramana C."/>
        </authorList>
    </citation>
    <scope>NUCLEOTIDE SEQUENCE [LARGE SCALE GENOMIC DNA]</scope>
    <source>
        <strain evidence="7 8">JC272</strain>
    </source>
</reference>
<dbReference type="InterPro" id="IPR051679">
    <property type="entry name" value="DASS-Related_Transporters"/>
</dbReference>
<name>A0A0M3DE00_9FIRM</name>
<feature type="transmembrane region" description="Helical" evidence="6">
    <location>
        <begin position="172"/>
        <end position="194"/>
    </location>
</feature>
<organism evidence="7 8">
    <name type="scientific">Paraclostridium benzoelyticum</name>
    <dbReference type="NCBI Taxonomy" id="1629550"/>
    <lineage>
        <taxon>Bacteria</taxon>
        <taxon>Bacillati</taxon>
        <taxon>Bacillota</taxon>
        <taxon>Clostridia</taxon>
        <taxon>Peptostreptococcales</taxon>
        <taxon>Peptostreptococcaceae</taxon>
        <taxon>Paraclostridium</taxon>
    </lineage>
</organism>
<keyword evidence="3 6" id="KW-0812">Transmembrane</keyword>
<feature type="transmembrane region" description="Helical" evidence="6">
    <location>
        <begin position="206"/>
        <end position="228"/>
    </location>
</feature>
<dbReference type="Proteomes" id="UP000034407">
    <property type="component" value="Unassembled WGS sequence"/>
</dbReference>
<evidence type="ECO:0000256" key="5">
    <source>
        <dbReference type="ARBA" id="ARBA00023136"/>
    </source>
</evidence>
<dbReference type="Pfam" id="PF03606">
    <property type="entry name" value="DcuC"/>
    <property type="match status" value="1"/>
</dbReference>
<dbReference type="PATRIC" id="fig|1629550.3.peg.1785"/>
<proteinExistence type="predicted"/>
<evidence type="ECO:0000256" key="4">
    <source>
        <dbReference type="ARBA" id="ARBA00022989"/>
    </source>
</evidence>
<evidence type="ECO:0000256" key="3">
    <source>
        <dbReference type="ARBA" id="ARBA00022692"/>
    </source>
</evidence>
<dbReference type="GO" id="GO:0005886">
    <property type="term" value="C:plasma membrane"/>
    <property type="evidence" value="ECO:0007669"/>
    <property type="project" value="UniProtKB-SubCell"/>
</dbReference>
<feature type="transmembrane region" description="Helical" evidence="6">
    <location>
        <begin position="449"/>
        <end position="469"/>
    </location>
</feature>
<feature type="transmembrane region" description="Helical" evidence="6">
    <location>
        <begin position="83"/>
        <end position="103"/>
    </location>
</feature>
<protein>
    <submittedName>
        <fullName evidence="7">C4-dicarboxylate ABC transporter</fullName>
    </submittedName>
</protein>
<keyword evidence="8" id="KW-1185">Reference proteome</keyword>
<keyword evidence="5 6" id="KW-0472">Membrane</keyword>
<dbReference type="InterPro" id="IPR018385">
    <property type="entry name" value="C4_dicarb_anaerob_car-like"/>
</dbReference>
<evidence type="ECO:0000313" key="8">
    <source>
        <dbReference type="Proteomes" id="UP000034407"/>
    </source>
</evidence>
<dbReference type="OrthoDB" id="255482at2"/>
<keyword evidence="4 6" id="KW-1133">Transmembrane helix</keyword>
<dbReference type="EMBL" id="LBBT01000237">
    <property type="protein sequence ID" value="KKY00880.1"/>
    <property type="molecule type" value="Genomic_DNA"/>
</dbReference>
<feature type="transmembrane region" description="Helical" evidence="6">
    <location>
        <begin position="20"/>
        <end position="41"/>
    </location>
</feature>
<feature type="transmembrane region" description="Helical" evidence="6">
    <location>
        <begin position="266"/>
        <end position="284"/>
    </location>
</feature>
<dbReference type="PANTHER" id="PTHR43652:SF6">
    <property type="entry name" value="ARGININE REPRESSOR"/>
    <property type="match status" value="1"/>
</dbReference>
<evidence type="ECO:0000313" key="7">
    <source>
        <dbReference type="EMBL" id="KKY00880.1"/>
    </source>
</evidence>
<gene>
    <name evidence="7" type="ORF">VN21_11615</name>
</gene>
<dbReference type="PANTHER" id="PTHR43652">
    <property type="entry name" value="BASIC AMINO ACID ANTIPORTER YFCC-RELATED"/>
    <property type="match status" value="1"/>
</dbReference>
<comment type="subcellular location">
    <subcellularLocation>
        <location evidence="1">Cell membrane</location>
        <topology evidence="1">Multi-pass membrane protein</topology>
    </subcellularLocation>
</comment>
<feature type="transmembrane region" description="Helical" evidence="6">
    <location>
        <begin position="148"/>
        <end position="165"/>
    </location>
</feature>
<feature type="transmembrane region" description="Helical" evidence="6">
    <location>
        <begin position="421"/>
        <end position="443"/>
    </location>
</feature>
<accession>A0A0M3DE00</accession>
<feature type="transmembrane region" description="Helical" evidence="6">
    <location>
        <begin position="290"/>
        <end position="310"/>
    </location>
</feature>
<feature type="transmembrane region" description="Helical" evidence="6">
    <location>
        <begin position="367"/>
        <end position="400"/>
    </location>
</feature>
<evidence type="ECO:0000256" key="2">
    <source>
        <dbReference type="ARBA" id="ARBA00022475"/>
    </source>
</evidence>
<dbReference type="AlphaFoldDB" id="A0A0M3DE00"/>
<keyword evidence="2" id="KW-1003">Cell membrane</keyword>